<sequence>MTKASKIIDETQTPNETVNLQEEAKTVKNYPKGESRKRSLRCVGWKATGDCNPNGPRLPDQDHSCVTRVLAGVAGYCEVEDTESSEKFRVGRRFCNSIRPEAMFRCSDATDFANFPALASGALNKALQPGFALPNVGGTTSDPRDGIVMVIYPKLMASAYATIRVLRDLGCKLPIEIWFVPREMRTHPGYLAQNSSGGQISFHQITDPVAKRFVAKIYAIHNSFFDRVLFLDADNVPVRDPSFLFNSSDFLQTGAIFWPDFWHPTSTMFGLHSQSMLWELLDMPFVDMFEQESGQLVVDRRRHGVPLELVLLYATHEPNFFVHYKLAWGDKDLFRLAWLKLNATFHMIETPPAMAGMVTNSSAFCGMTMVQHDPEGEILFLHRNKHKLTGFVSGNTFAKNSEPEGPESEHSNSLRVDEYPDPVIWTHLLSFDGNWSREHYVVQAFTTSLNFTSKQKCFGRRSLRHSQQFYVQTFANQTFAGLETDLRYFAKHATQL</sequence>
<dbReference type="AlphaFoldDB" id="A0A8J5J5A7"/>
<keyword evidence="9" id="KW-0472">Membrane</keyword>
<evidence type="ECO:0000256" key="3">
    <source>
        <dbReference type="ARBA" id="ARBA00009105"/>
    </source>
</evidence>
<evidence type="ECO:0000313" key="11">
    <source>
        <dbReference type="EMBL" id="KAG6959187.1"/>
    </source>
</evidence>
<dbReference type="Pfam" id="PF11051">
    <property type="entry name" value="Mannosyl_trans3"/>
    <property type="match status" value="1"/>
</dbReference>
<protein>
    <recommendedName>
        <fullName evidence="13">Nucleotide-diphospho-sugar transferase</fullName>
    </recommendedName>
</protein>
<keyword evidence="12" id="KW-1185">Reference proteome</keyword>
<evidence type="ECO:0000256" key="6">
    <source>
        <dbReference type="ARBA" id="ARBA00022968"/>
    </source>
</evidence>
<dbReference type="GO" id="GO:0046354">
    <property type="term" value="P:mannan biosynthetic process"/>
    <property type="evidence" value="ECO:0007669"/>
    <property type="project" value="TreeGrafter"/>
</dbReference>
<keyword evidence="4" id="KW-0808">Transferase</keyword>
<gene>
    <name evidence="11" type="ORF">JG688_00010181</name>
</gene>
<evidence type="ECO:0000313" key="12">
    <source>
        <dbReference type="Proteomes" id="UP000709295"/>
    </source>
</evidence>
<evidence type="ECO:0000256" key="8">
    <source>
        <dbReference type="ARBA" id="ARBA00023034"/>
    </source>
</evidence>
<dbReference type="InterPro" id="IPR022751">
    <property type="entry name" value="Alpha_mannosyltransferase"/>
</dbReference>
<comment type="similarity">
    <text evidence="3">Belongs to the MNN1/MNT family.</text>
</comment>
<name>A0A8J5J5A7_9STRA</name>
<comment type="subcellular location">
    <subcellularLocation>
        <location evidence="10">Endomembrane system</location>
        <topology evidence="10">Single-pass membrane protein</topology>
    </subcellularLocation>
    <subcellularLocation>
        <location evidence="1">Golgi apparatus membrane</location>
    </subcellularLocation>
    <subcellularLocation>
        <location evidence="2">Membrane</location>
        <topology evidence="2">Single-pass type II membrane protein</topology>
    </subcellularLocation>
</comment>
<evidence type="ECO:0000256" key="1">
    <source>
        <dbReference type="ARBA" id="ARBA00004394"/>
    </source>
</evidence>
<keyword evidence="8" id="KW-0333">Golgi apparatus</keyword>
<keyword evidence="7" id="KW-1133">Transmembrane helix</keyword>
<dbReference type="GO" id="GO:0000139">
    <property type="term" value="C:Golgi membrane"/>
    <property type="evidence" value="ECO:0007669"/>
    <property type="project" value="UniProtKB-SubCell"/>
</dbReference>
<dbReference type="PANTHER" id="PTHR31646:SF1">
    <property type="entry name" value="ALPHA-1,2-MANNOSYLTRANSFERASE MNN2"/>
    <property type="match status" value="1"/>
</dbReference>
<reference evidence="11" key="1">
    <citation type="submission" date="2021-01" db="EMBL/GenBank/DDBJ databases">
        <title>Phytophthora aleatoria, a newly-described species from Pinus radiata is distinct from Phytophthora cactorum isolates based on comparative genomics.</title>
        <authorList>
            <person name="Mcdougal R."/>
            <person name="Panda P."/>
            <person name="Williams N."/>
            <person name="Studholme D.J."/>
        </authorList>
    </citation>
    <scope>NUCLEOTIDE SEQUENCE</scope>
    <source>
        <strain evidence="11">NZFS 4037</strain>
    </source>
</reference>
<comment type="caution">
    <text evidence="11">The sequence shown here is derived from an EMBL/GenBank/DDBJ whole genome shotgun (WGS) entry which is preliminary data.</text>
</comment>
<dbReference type="EMBL" id="JAENGY010000627">
    <property type="protein sequence ID" value="KAG6959187.1"/>
    <property type="molecule type" value="Genomic_DNA"/>
</dbReference>
<proteinExistence type="inferred from homology"/>
<evidence type="ECO:0000256" key="9">
    <source>
        <dbReference type="ARBA" id="ARBA00023136"/>
    </source>
</evidence>
<evidence type="ECO:0000256" key="10">
    <source>
        <dbReference type="ARBA" id="ARBA00037847"/>
    </source>
</evidence>
<dbReference type="PANTHER" id="PTHR31646">
    <property type="entry name" value="ALPHA-1,2-MANNOSYLTRANSFERASE MNN2"/>
    <property type="match status" value="1"/>
</dbReference>
<evidence type="ECO:0000256" key="4">
    <source>
        <dbReference type="ARBA" id="ARBA00022679"/>
    </source>
</evidence>
<evidence type="ECO:0000256" key="5">
    <source>
        <dbReference type="ARBA" id="ARBA00022692"/>
    </source>
</evidence>
<accession>A0A8J5J5A7</accession>
<keyword evidence="5" id="KW-0812">Transmembrane</keyword>
<evidence type="ECO:0000256" key="7">
    <source>
        <dbReference type="ARBA" id="ARBA00022989"/>
    </source>
</evidence>
<evidence type="ECO:0000256" key="2">
    <source>
        <dbReference type="ARBA" id="ARBA00004606"/>
    </source>
</evidence>
<organism evidence="11 12">
    <name type="scientific">Phytophthora aleatoria</name>
    <dbReference type="NCBI Taxonomy" id="2496075"/>
    <lineage>
        <taxon>Eukaryota</taxon>
        <taxon>Sar</taxon>
        <taxon>Stramenopiles</taxon>
        <taxon>Oomycota</taxon>
        <taxon>Peronosporomycetes</taxon>
        <taxon>Peronosporales</taxon>
        <taxon>Peronosporaceae</taxon>
        <taxon>Phytophthora</taxon>
    </lineage>
</organism>
<dbReference type="Proteomes" id="UP000709295">
    <property type="component" value="Unassembled WGS sequence"/>
</dbReference>
<keyword evidence="6" id="KW-0735">Signal-anchor</keyword>
<evidence type="ECO:0008006" key="13">
    <source>
        <dbReference type="Google" id="ProtNLM"/>
    </source>
</evidence>
<dbReference type="GO" id="GO:0000026">
    <property type="term" value="F:alpha-1,2-mannosyltransferase activity"/>
    <property type="evidence" value="ECO:0007669"/>
    <property type="project" value="TreeGrafter"/>
</dbReference>